<dbReference type="Pfam" id="PF04773">
    <property type="entry name" value="FecR"/>
    <property type="match status" value="1"/>
</dbReference>
<organism evidence="4">
    <name type="scientific">Mariniphaga anaerophila</name>
    <dbReference type="NCBI Taxonomy" id="1484053"/>
    <lineage>
        <taxon>Bacteria</taxon>
        <taxon>Pseudomonadati</taxon>
        <taxon>Bacteroidota</taxon>
        <taxon>Bacteroidia</taxon>
        <taxon>Marinilabiliales</taxon>
        <taxon>Prolixibacteraceae</taxon>
        <taxon>Mariniphaga</taxon>
    </lineage>
</organism>
<dbReference type="Gene3D" id="3.55.50.30">
    <property type="match status" value="1"/>
</dbReference>
<feature type="transmembrane region" description="Helical" evidence="1">
    <location>
        <begin position="92"/>
        <end position="112"/>
    </location>
</feature>
<dbReference type="PANTHER" id="PTHR30273:SF2">
    <property type="entry name" value="PROTEIN FECR"/>
    <property type="match status" value="1"/>
</dbReference>
<comment type="caution">
    <text evidence="4">The sequence shown here is derived from an EMBL/GenBank/DDBJ whole genome shotgun (WGS) entry which is preliminary data.</text>
</comment>
<dbReference type="InterPro" id="IPR032508">
    <property type="entry name" value="FecR_C"/>
</dbReference>
<keyword evidence="1" id="KW-0812">Transmembrane</keyword>
<dbReference type="Proteomes" id="UP000886047">
    <property type="component" value="Unassembled WGS sequence"/>
</dbReference>
<dbReference type="Pfam" id="PF16344">
    <property type="entry name" value="FecR_C"/>
    <property type="match status" value="1"/>
</dbReference>
<dbReference type="Gene3D" id="2.60.120.1440">
    <property type="match status" value="1"/>
</dbReference>
<reference evidence="4" key="1">
    <citation type="journal article" date="2020" name="mSystems">
        <title>Genome- and Community-Level Interaction Insights into Carbon Utilization and Element Cycling Functions of Hydrothermarchaeota in Hydrothermal Sediment.</title>
        <authorList>
            <person name="Zhou Z."/>
            <person name="Liu Y."/>
            <person name="Xu W."/>
            <person name="Pan J."/>
            <person name="Luo Z.H."/>
            <person name="Li M."/>
        </authorList>
    </citation>
    <scope>NUCLEOTIDE SEQUENCE [LARGE SCALE GENOMIC DNA]</scope>
    <source>
        <strain evidence="4">SpSt-1217</strain>
    </source>
</reference>
<dbReference type="EMBL" id="DSDK01000005">
    <property type="protein sequence ID" value="HDR50008.1"/>
    <property type="molecule type" value="Genomic_DNA"/>
</dbReference>
<dbReference type="AlphaFoldDB" id="A0A831LI15"/>
<feature type="domain" description="Protein FecR C-terminal" evidence="3">
    <location>
        <begin position="325"/>
        <end position="386"/>
    </location>
</feature>
<proteinExistence type="predicted"/>
<dbReference type="PANTHER" id="PTHR30273">
    <property type="entry name" value="PERIPLASMIC SIGNAL SENSOR AND SIGMA FACTOR ACTIVATOR FECR-RELATED"/>
    <property type="match status" value="1"/>
</dbReference>
<accession>A0A831LI15</accession>
<keyword evidence="1" id="KW-0472">Membrane</keyword>
<name>A0A831LI15_9BACT</name>
<feature type="domain" description="FecR protein" evidence="2">
    <location>
        <begin position="188"/>
        <end position="277"/>
    </location>
</feature>
<evidence type="ECO:0000313" key="4">
    <source>
        <dbReference type="EMBL" id="HDR50008.1"/>
    </source>
</evidence>
<gene>
    <name evidence="4" type="ORF">ENN90_00080</name>
</gene>
<evidence type="ECO:0000259" key="3">
    <source>
        <dbReference type="Pfam" id="PF16344"/>
    </source>
</evidence>
<evidence type="ECO:0000256" key="1">
    <source>
        <dbReference type="SAM" id="Phobius"/>
    </source>
</evidence>
<dbReference type="InterPro" id="IPR006860">
    <property type="entry name" value="FecR"/>
</dbReference>
<dbReference type="GO" id="GO:0016989">
    <property type="term" value="F:sigma factor antagonist activity"/>
    <property type="evidence" value="ECO:0007669"/>
    <property type="project" value="TreeGrafter"/>
</dbReference>
<protein>
    <submittedName>
        <fullName evidence="4">DUF4974 domain-containing protein</fullName>
    </submittedName>
</protein>
<dbReference type="InterPro" id="IPR012373">
    <property type="entry name" value="Ferrdict_sens_TM"/>
</dbReference>
<dbReference type="FunFam" id="2.60.120.1440:FF:000001">
    <property type="entry name" value="Putative anti-sigma factor"/>
    <property type="match status" value="1"/>
</dbReference>
<evidence type="ECO:0000259" key="2">
    <source>
        <dbReference type="Pfam" id="PF04773"/>
    </source>
</evidence>
<sequence>MEKFLTYFENKSFVRWVLHPNNQLDTYWNNYLGKNPQEKKEIEFARLLILQLQSKKEGGATEEEAIELLSVIIQQIENTNRKKNFRRITLSLLKYAAVALLFFFLGIGYYYFQKPASFNGLAEQLYSVPDENNVQLILGDGKNVPIDQKESTVEYRADGKIVINSRDTLIAESEKQKNELNQLVIPYGKNSSIQLPDGTMAYLNAGSRLIYPSFFTGKIREVFLIGEGFFDVVPDKNNPFVVQTNDLKVEVLGTRFNVSAYPSDNMIETVLVEGKVKISPNSNNPFRKEYVLEANELASYNRTSAETRISAVDVSNYVSWHNGFLNFDSSDLSRITKKLERYYNIRILFEDPMLGIRSITGKLHLKNEKEYVLKVLARTASAEVKQLDETTFVMK</sequence>
<keyword evidence="1" id="KW-1133">Transmembrane helix</keyword>